<evidence type="ECO:0000256" key="2">
    <source>
        <dbReference type="ARBA" id="ARBA00022475"/>
    </source>
</evidence>
<dbReference type="InterPro" id="IPR011115">
    <property type="entry name" value="SecA_DEAD"/>
</dbReference>
<dbReference type="InterPro" id="IPR011130">
    <property type="entry name" value="SecA_preprotein_X-link_dom"/>
</dbReference>
<feature type="domain" description="SecA family profile" evidence="13">
    <location>
        <begin position="2"/>
        <end position="591"/>
    </location>
</feature>
<keyword evidence="3 10" id="KW-0963">Cytoplasm</keyword>
<dbReference type="HAMAP" id="MF_01382">
    <property type="entry name" value="SecA"/>
    <property type="match status" value="1"/>
</dbReference>
<keyword evidence="4 10" id="KW-0547">Nucleotide-binding</keyword>
<sequence>MWGILSQFGMVSARGEFNRAQAALRRVTIAERDLGSFTDEQLLRESSSLRYRAKCGDALDALLPRAFALVRETAGRQLGMRHYDVQIIAGTLLARGCLAEMATGEGKTLSAALPLYLHALSGNGAHLATANDYLANRDAEWMRPIFAALGLSVGVIQSDMLPDQRRAAYACDVTYGTAKEFGFDFLRDRLLGSEHGLLNTGFHNHGEHRAAQFVQRDLNYALVDEADSILIDEARIPLIISQFESASSAKLTAVSKWAADIVGRLEQTTDFVLDPEISTFRLTPAGRELIRRFPKPSTLAGIPVSDLYHSVEQAILVHQRFRREQQYVIQDGEVVIVDEFNGRIANGRRWRNGLHQAIEAREGLAISPVSSSAAQLTTQELFLRYNCWAGMSGTLLPAAREINSVYHRPTVAVPLNRPCQRSHWPDQVFLTAAEKWTAIVEEIRTVSQQGRPVLVGTRSIEKSAHLSQLLDQAGISHQVLNALHVRSEAERIASAGQQGQVTVATNMAGRGTDIGLGPGAAELGGLHVIGTELHESPRIDRQLSGRAARQGDPGSDRMFLSLDDEILEAGFGKEQSAKLRAAAQKRKDTRGLASLFRSAQHQVEKRHAGQRRQLIQSALRRQDQLEQLGLDPFLEVEEDASIALS</sequence>
<dbReference type="AlphaFoldDB" id="A0A517ZQW4"/>
<dbReference type="GO" id="GO:0005829">
    <property type="term" value="C:cytosol"/>
    <property type="evidence" value="ECO:0007669"/>
    <property type="project" value="TreeGrafter"/>
</dbReference>
<dbReference type="GO" id="GO:0005524">
    <property type="term" value="F:ATP binding"/>
    <property type="evidence" value="ECO:0007669"/>
    <property type="project" value="UniProtKB-UniRule"/>
</dbReference>
<evidence type="ECO:0000256" key="6">
    <source>
        <dbReference type="ARBA" id="ARBA00022927"/>
    </source>
</evidence>
<evidence type="ECO:0000256" key="1">
    <source>
        <dbReference type="ARBA" id="ARBA00022448"/>
    </source>
</evidence>
<dbReference type="InterPro" id="IPR027417">
    <property type="entry name" value="P-loop_NTPase"/>
</dbReference>
<evidence type="ECO:0000256" key="3">
    <source>
        <dbReference type="ARBA" id="ARBA00022490"/>
    </source>
</evidence>
<keyword evidence="6 10" id="KW-0653">Protein transport</keyword>
<dbReference type="GO" id="GO:0017038">
    <property type="term" value="P:protein import"/>
    <property type="evidence" value="ECO:0007669"/>
    <property type="project" value="InterPro"/>
</dbReference>
<dbReference type="SUPFAM" id="SSF52540">
    <property type="entry name" value="P-loop containing nucleoside triphosphate hydrolases"/>
    <property type="match status" value="2"/>
</dbReference>
<evidence type="ECO:0000313" key="14">
    <source>
        <dbReference type="EMBL" id="QDU44857.1"/>
    </source>
</evidence>
<dbReference type="PROSITE" id="PS51194">
    <property type="entry name" value="HELICASE_CTER"/>
    <property type="match status" value="1"/>
</dbReference>
<protein>
    <recommendedName>
        <fullName evidence="10">Protein translocase subunit SecA</fullName>
        <ecNumber evidence="10">7.4.2.8</ecNumber>
    </recommendedName>
</protein>
<dbReference type="GO" id="GO:0006605">
    <property type="term" value="P:protein targeting"/>
    <property type="evidence" value="ECO:0007669"/>
    <property type="project" value="UniProtKB-UniRule"/>
</dbReference>
<accession>A0A517ZQW4</accession>
<dbReference type="Gene3D" id="3.90.1440.10">
    <property type="entry name" value="SecA, preprotein cross-linking domain"/>
    <property type="match status" value="1"/>
</dbReference>
<feature type="domain" description="Helicase C-terminal" evidence="12">
    <location>
        <begin position="438"/>
        <end position="590"/>
    </location>
</feature>
<dbReference type="PROSITE" id="PS01312">
    <property type="entry name" value="SECA"/>
    <property type="match status" value="1"/>
</dbReference>
<dbReference type="GO" id="GO:0065002">
    <property type="term" value="P:intracellular protein transmembrane transport"/>
    <property type="evidence" value="ECO:0007669"/>
    <property type="project" value="UniProtKB-UniRule"/>
</dbReference>
<organism evidence="14 15">
    <name type="scientific">Symmachiella dynata</name>
    <dbReference type="NCBI Taxonomy" id="2527995"/>
    <lineage>
        <taxon>Bacteria</taxon>
        <taxon>Pseudomonadati</taxon>
        <taxon>Planctomycetota</taxon>
        <taxon>Planctomycetia</taxon>
        <taxon>Planctomycetales</taxon>
        <taxon>Planctomycetaceae</taxon>
        <taxon>Symmachiella</taxon>
    </lineage>
</organism>
<evidence type="ECO:0000256" key="9">
    <source>
        <dbReference type="ARBA" id="ARBA00023136"/>
    </source>
</evidence>
<comment type="function">
    <text evidence="10">Part of the Sec protein translocase complex. Interacts with the SecYEG preprotein conducting channel. Has a central role in coupling the hydrolysis of ATP to the transfer of proteins into and across the cell membrane, serving as an ATP-driven molecular motor driving the stepwise translocation of polypeptide chains across the membrane.</text>
</comment>
<dbReference type="GO" id="GO:0043952">
    <property type="term" value="P:protein transport by the Sec complex"/>
    <property type="evidence" value="ECO:0007669"/>
    <property type="project" value="TreeGrafter"/>
</dbReference>
<evidence type="ECO:0000256" key="7">
    <source>
        <dbReference type="ARBA" id="ARBA00022967"/>
    </source>
</evidence>
<dbReference type="PROSITE" id="PS51196">
    <property type="entry name" value="SECA_MOTOR_DEAD"/>
    <property type="match status" value="1"/>
</dbReference>
<dbReference type="Pfam" id="PF01043">
    <property type="entry name" value="SecA_PP_bind"/>
    <property type="match status" value="1"/>
</dbReference>
<name>A0A517ZQW4_9PLAN</name>
<proteinExistence type="inferred from homology"/>
<evidence type="ECO:0000256" key="4">
    <source>
        <dbReference type="ARBA" id="ARBA00022741"/>
    </source>
</evidence>
<dbReference type="Proteomes" id="UP000319383">
    <property type="component" value="Chromosome"/>
</dbReference>
<evidence type="ECO:0000313" key="15">
    <source>
        <dbReference type="Proteomes" id="UP000319383"/>
    </source>
</evidence>
<keyword evidence="2 10" id="KW-1003">Cell membrane</keyword>
<dbReference type="PANTHER" id="PTHR30612:SF0">
    <property type="entry name" value="CHLOROPLAST PROTEIN-TRANSPORTING ATPASE"/>
    <property type="match status" value="1"/>
</dbReference>
<feature type="binding site" evidence="10">
    <location>
        <position position="86"/>
    </location>
    <ligand>
        <name>ATP</name>
        <dbReference type="ChEBI" id="CHEBI:30616"/>
    </ligand>
</feature>
<keyword evidence="1 10" id="KW-0813">Transport</keyword>
<dbReference type="InterPro" id="IPR000185">
    <property type="entry name" value="SecA"/>
</dbReference>
<evidence type="ECO:0000259" key="11">
    <source>
        <dbReference type="PROSITE" id="PS51192"/>
    </source>
</evidence>
<dbReference type="EC" id="7.4.2.8" evidence="10"/>
<dbReference type="SMART" id="SM00957">
    <property type="entry name" value="SecA_DEAD"/>
    <property type="match status" value="1"/>
</dbReference>
<dbReference type="InterPro" id="IPR014018">
    <property type="entry name" value="SecA_motor_DEAD"/>
</dbReference>
<keyword evidence="15" id="KW-1185">Reference proteome</keyword>
<evidence type="ECO:0000256" key="10">
    <source>
        <dbReference type="HAMAP-Rule" id="MF_01382"/>
    </source>
</evidence>
<dbReference type="InterPro" id="IPR001650">
    <property type="entry name" value="Helicase_C-like"/>
</dbReference>
<dbReference type="SUPFAM" id="SSF81767">
    <property type="entry name" value="Pre-protein crosslinking domain of SecA"/>
    <property type="match status" value="1"/>
</dbReference>
<dbReference type="InterPro" id="IPR014001">
    <property type="entry name" value="Helicase_ATP-bd"/>
</dbReference>
<dbReference type="InterPro" id="IPR020937">
    <property type="entry name" value="SecA_CS"/>
</dbReference>
<gene>
    <name evidence="10" type="primary">secA</name>
    <name evidence="14" type="ORF">Mal52_33430</name>
</gene>
<feature type="binding site" evidence="10">
    <location>
        <begin position="104"/>
        <end position="108"/>
    </location>
    <ligand>
        <name>ATP</name>
        <dbReference type="ChEBI" id="CHEBI:30616"/>
    </ligand>
</feature>
<dbReference type="PRINTS" id="PR00906">
    <property type="entry name" value="SECA"/>
</dbReference>
<feature type="domain" description="Helicase ATP-binding" evidence="11">
    <location>
        <begin position="88"/>
        <end position="253"/>
    </location>
</feature>
<evidence type="ECO:0000256" key="5">
    <source>
        <dbReference type="ARBA" id="ARBA00022840"/>
    </source>
</evidence>
<comment type="catalytic activity">
    <reaction evidence="10">
        <text>ATP + H2O + cellular proteinSide 1 = ADP + phosphate + cellular proteinSide 2.</text>
        <dbReference type="EC" id="7.4.2.8"/>
    </reaction>
</comment>
<dbReference type="SMART" id="SM00958">
    <property type="entry name" value="SecA_PP_bind"/>
    <property type="match status" value="1"/>
</dbReference>
<keyword evidence="7 10" id="KW-1278">Translocase</keyword>
<dbReference type="PROSITE" id="PS51192">
    <property type="entry name" value="HELICASE_ATP_BIND_1"/>
    <property type="match status" value="1"/>
</dbReference>
<reference evidence="14 15" key="1">
    <citation type="submission" date="2019-02" db="EMBL/GenBank/DDBJ databases">
        <title>Deep-cultivation of Planctomycetes and their phenomic and genomic characterization uncovers novel biology.</title>
        <authorList>
            <person name="Wiegand S."/>
            <person name="Jogler M."/>
            <person name="Boedeker C."/>
            <person name="Pinto D."/>
            <person name="Vollmers J."/>
            <person name="Rivas-Marin E."/>
            <person name="Kohn T."/>
            <person name="Peeters S.H."/>
            <person name="Heuer A."/>
            <person name="Rast P."/>
            <person name="Oberbeckmann S."/>
            <person name="Bunk B."/>
            <person name="Jeske O."/>
            <person name="Meyerdierks A."/>
            <person name="Storesund J.E."/>
            <person name="Kallscheuer N."/>
            <person name="Luecker S."/>
            <person name="Lage O.M."/>
            <person name="Pohl T."/>
            <person name="Merkel B.J."/>
            <person name="Hornburger P."/>
            <person name="Mueller R.-W."/>
            <person name="Bruemmer F."/>
            <person name="Labrenz M."/>
            <person name="Spormann A.M."/>
            <person name="Op den Camp H."/>
            <person name="Overmann J."/>
            <person name="Amann R."/>
            <person name="Jetten M.S.M."/>
            <person name="Mascher T."/>
            <person name="Medema M.H."/>
            <person name="Devos D.P."/>
            <person name="Kaster A.-K."/>
            <person name="Ovreas L."/>
            <person name="Rohde M."/>
            <person name="Galperin M.Y."/>
            <person name="Jogler C."/>
        </authorList>
    </citation>
    <scope>NUCLEOTIDE SEQUENCE [LARGE SCALE GENOMIC DNA]</scope>
    <source>
        <strain evidence="14 15">Mal52</strain>
    </source>
</reference>
<dbReference type="InterPro" id="IPR036670">
    <property type="entry name" value="SecA_X-link_sf"/>
</dbReference>
<dbReference type="GO" id="GO:0005886">
    <property type="term" value="C:plasma membrane"/>
    <property type="evidence" value="ECO:0007669"/>
    <property type="project" value="UniProtKB-SubCell"/>
</dbReference>
<dbReference type="KEGG" id="sdyn:Mal52_33430"/>
<dbReference type="PANTHER" id="PTHR30612">
    <property type="entry name" value="SECA INNER MEMBRANE COMPONENT OF SEC PROTEIN SECRETION SYSTEM"/>
    <property type="match status" value="1"/>
</dbReference>
<keyword evidence="5 10" id="KW-0067">ATP-binding</keyword>
<keyword evidence="8 10" id="KW-0811">Translocation</keyword>
<evidence type="ECO:0000259" key="13">
    <source>
        <dbReference type="PROSITE" id="PS51196"/>
    </source>
</evidence>
<comment type="subcellular location">
    <subcellularLocation>
        <location evidence="10">Cell membrane</location>
        <topology evidence="10">Peripheral membrane protein</topology>
        <orientation evidence="10">Cytoplasmic side</orientation>
    </subcellularLocation>
    <subcellularLocation>
        <location evidence="10">Cytoplasm</location>
    </subcellularLocation>
    <text evidence="10">Distribution is 50-50.</text>
</comment>
<dbReference type="CDD" id="cd17928">
    <property type="entry name" value="DEXDc_SecA"/>
    <property type="match status" value="1"/>
</dbReference>
<dbReference type="Gene3D" id="3.40.50.300">
    <property type="entry name" value="P-loop containing nucleotide triphosphate hydrolases"/>
    <property type="match status" value="2"/>
</dbReference>
<evidence type="ECO:0000256" key="8">
    <source>
        <dbReference type="ARBA" id="ARBA00023010"/>
    </source>
</evidence>
<dbReference type="GO" id="GO:0031522">
    <property type="term" value="C:cell envelope Sec protein transport complex"/>
    <property type="evidence" value="ECO:0007669"/>
    <property type="project" value="TreeGrafter"/>
</dbReference>
<feature type="binding site" evidence="10">
    <location>
        <position position="513"/>
    </location>
    <ligand>
        <name>ATP</name>
        <dbReference type="ChEBI" id="CHEBI:30616"/>
    </ligand>
</feature>
<dbReference type="FunFam" id="3.40.50.300:FF:000429">
    <property type="entry name" value="Preprotein translocase subunit SecA"/>
    <property type="match status" value="1"/>
</dbReference>
<comment type="subunit">
    <text evidence="10">Monomer and homodimer. Part of the essential Sec protein translocation apparatus which comprises SecA, SecYEG and auxiliary proteins SecDF. Other proteins may also be involved.</text>
</comment>
<dbReference type="Pfam" id="PF07517">
    <property type="entry name" value="SecA_DEAD"/>
    <property type="match status" value="1"/>
</dbReference>
<dbReference type="EMBL" id="CP036276">
    <property type="protein sequence ID" value="QDU44857.1"/>
    <property type="molecule type" value="Genomic_DNA"/>
</dbReference>
<dbReference type="Pfam" id="PF21090">
    <property type="entry name" value="P-loop_SecA"/>
    <property type="match status" value="2"/>
</dbReference>
<comment type="similarity">
    <text evidence="10">Belongs to the SecA family.</text>
</comment>
<keyword evidence="9 10" id="KW-0472">Membrane</keyword>
<dbReference type="InterPro" id="IPR044722">
    <property type="entry name" value="SecA_SF2_C"/>
</dbReference>
<dbReference type="CDD" id="cd18803">
    <property type="entry name" value="SF2_C_secA"/>
    <property type="match status" value="1"/>
</dbReference>
<evidence type="ECO:0000259" key="12">
    <source>
        <dbReference type="PROSITE" id="PS51194"/>
    </source>
</evidence>
<dbReference type="GO" id="GO:0008564">
    <property type="term" value="F:protein-exporting ATPase activity"/>
    <property type="evidence" value="ECO:0007669"/>
    <property type="project" value="UniProtKB-EC"/>
</dbReference>